<evidence type="ECO:0000256" key="3">
    <source>
        <dbReference type="SAM" id="SignalP"/>
    </source>
</evidence>
<dbReference type="RefSeq" id="WP_263332398.1">
    <property type="nucleotide sequence ID" value="NZ_JAGSYH010000001.1"/>
</dbReference>
<dbReference type="PANTHER" id="PTHR43863:SF2">
    <property type="entry name" value="MALTASE-GLUCOAMYLASE"/>
    <property type="match status" value="1"/>
</dbReference>
<keyword evidence="9" id="KW-1185">Reference proteome</keyword>
<dbReference type="CDD" id="cd14752">
    <property type="entry name" value="GH31_N"/>
    <property type="match status" value="1"/>
</dbReference>
<dbReference type="CDD" id="cd06591">
    <property type="entry name" value="GH31_xylosidase_XylS"/>
    <property type="match status" value="1"/>
</dbReference>
<evidence type="ECO:0000256" key="2">
    <source>
        <dbReference type="RuleBase" id="RU361185"/>
    </source>
</evidence>
<feature type="domain" description="Glycoside hydrolase family 31 N-terminal" evidence="5">
    <location>
        <begin position="37"/>
        <end position="246"/>
    </location>
</feature>
<feature type="chain" id="PRO_5047421976" evidence="3">
    <location>
        <begin position="24"/>
        <end position="802"/>
    </location>
</feature>
<dbReference type="InterPro" id="IPR051816">
    <property type="entry name" value="Glycosyl_Hydrolase_31"/>
</dbReference>
<dbReference type="InterPro" id="IPR000322">
    <property type="entry name" value="Glyco_hydro_31_TIM"/>
</dbReference>
<accession>A0ABW1ELG3</accession>
<reference evidence="9" key="1">
    <citation type="journal article" date="2019" name="Int. J. Syst. Evol. Microbiol.">
        <title>The Global Catalogue of Microorganisms (GCM) 10K type strain sequencing project: providing services to taxonomists for standard genome sequencing and annotation.</title>
        <authorList>
            <consortium name="The Broad Institute Genomics Platform"/>
            <consortium name="The Broad Institute Genome Sequencing Center for Infectious Disease"/>
            <person name="Wu L."/>
            <person name="Ma J."/>
        </authorList>
    </citation>
    <scope>NUCLEOTIDE SEQUENCE [LARGE SCALE GENOMIC DNA]</scope>
    <source>
        <strain evidence="9">JCM 4087</strain>
    </source>
</reference>
<feature type="domain" description="Glycosyl hydrolase family 31 C-terminal" evidence="7">
    <location>
        <begin position="634"/>
        <end position="721"/>
    </location>
</feature>
<dbReference type="Pfam" id="PF21365">
    <property type="entry name" value="Glyco_hydro_31_3rd"/>
    <property type="match status" value="1"/>
</dbReference>
<dbReference type="InterPro" id="IPR025887">
    <property type="entry name" value="Glyco_hydro_31_N_dom"/>
</dbReference>
<gene>
    <name evidence="8" type="ORF">ACFPT7_21360</name>
</gene>
<keyword evidence="2" id="KW-0378">Hydrolase</keyword>
<comment type="caution">
    <text evidence="8">The sequence shown here is derived from an EMBL/GenBank/DDBJ whole genome shotgun (WGS) entry which is preliminary data.</text>
</comment>
<evidence type="ECO:0000256" key="1">
    <source>
        <dbReference type="ARBA" id="ARBA00007806"/>
    </source>
</evidence>
<evidence type="ECO:0000259" key="6">
    <source>
        <dbReference type="Pfam" id="PF17137"/>
    </source>
</evidence>
<dbReference type="PANTHER" id="PTHR43863">
    <property type="entry name" value="HYDROLASE, PUTATIVE (AFU_ORTHOLOGUE AFUA_1G03140)-RELATED"/>
    <property type="match status" value="1"/>
</dbReference>
<feature type="domain" description="DUF5110" evidence="6">
    <location>
        <begin position="738"/>
        <end position="781"/>
    </location>
</feature>
<dbReference type="EMBL" id="JBHSPH010000010">
    <property type="protein sequence ID" value="MFC5864870.1"/>
    <property type="molecule type" value="Genomic_DNA"/>
</dbReference>
<dbReference type="Gene3D" id="3.20.20.80">
    <property type="entry name" value="Glycosidases"/>
    <property type="match status" value="1"/>
</dbReference>
<dbReference type="InterPro" id="IPR017853">
    <property type="entry name" value="GH"/>
</dbReference>
<keyword evidence="3" id="KW-0732">Signal</keyword>
<evidence type="ECO:0000313" key="9">
    <source>
        <dbReference type="Proteomes" id="UP001596091"/>
    </source>
</evidence>
<dbReference type="InterPro" id="IPR033403">
    <property type="entry name" value="DUF5110"/>
</dbReference>
<dbReference type="InterPro" id="IPR013780">
    <property type="entry name" value="Glyco_hydro_b"/>
</dbReference>
<dbReference type="Gene3D" id="2.60.40.1760">
    <property type="entry name" value="glycosyl hydrolase (family 31)"/>
    <property type="match status" value="1"/>
</dbReference>
<dbReference type="SUPFAM" id="SSF74650">
    <property type="entry name" value="Galactose mutarotase-like"/>
    <property type="match status" value="1"/>
</dbReference>
<evidence type="ECO:0000259" key="4">
    <source>
        <dbReference type="Pfam" id="PF01055"/>
    </source>
</evidence>
<dbReference type="SUPFAM" id="SSF51011">
    <property type="entry name" value="Glycosyl hydrolase domain"/>
    <property type="match status" value="1"/>
</dbReference>
<feature type="domain" description="Glycoside hydrolase family 31 TIM barrel" evidence="4">
    <location>
        <begin position="288"/>
        <end position="626"/>
    </location>
</feature>
<dbReference type="Proteomes" id="UP001596091">
    <property type="component" value="Unassembled WGS sequence"/>
</dbReference>
<organism evidence="8 9">
    <name type="scientific">Acidicapsa dinghuensis</name>
    <dbReference type="NCBI Taxonomy" id="2218256"/>
    <lineage>
        <taxon>Bacteria</taxon>
        <taxon>Pseudomonadati</taxon>
        <taxon>Acidobacteriota</taxon>
        <taxon>Terriglobia</taxon>
        <taxon>Terriglobales</taxon>
        <taxon>Acidobacteriaceae</taxon>
        <taxon>Acidicapsa</taxon>
    </lineage>
</organism>
<protein>
    <submittedName>
        <fullName evidence="8">TIM-barrel domain-containing protein</fullName>
    </submittedName>
</protein>
<feature type="signal peptide" evidence="3">
    <location>
        <begin position="1"/>
        <end position="23"/>
    </location>
</feature>
<proteinExistence type="inferred from homology"/>
<comment type="similarity">
    <text evidence="1 2">Belongs to the glycosyl hydrolase 31 family.</text>
</comment>
<dbReference type="Pfam" id="PF01055">
    <property type="entry name" value="Glyco_hydro_31_2nd"/>
    <property type="match status" value="1"/>
</dbReference>
<keyword evidence="2" id="KW-0326">Glycosidase</keyword>
<dbReference type="Gene3D" id="2.60.40.1180">
    <property type="entry name" value="Golgi alpha-mannosidase II"/>
    <property type="match status" value="2"/>
</dbReference>
<dbReference type="Pfam" id="PF17137">
    <property type="entry name" value="DUF5110"/>
    <property type="match status" value="1"/>
</dbReference>
<dbReference type="InterPro" id="IPR048395">
    <property type="entry name" value="Glyco_hydro_31_C"/>
</dbReference>
<sequence length="802" mass="90036">MRLRSLLAAGMCFASSFTLYAQASTNRVVIQRDNSTIVLEPYAPNIIRVTLSLDKNEALAAPGYGITTQPAPDGWSYDETDAGAVYQSSRIVVTLLGGTGKRHTETHSDAPLTNVQKTQASIGKFFNGSAPWADIQFKTPEGQQLLEMNGWEMAVLNYKDGDAGLEHDRRPSDKPFYQVGATFASPADEHYWGLGQNQEGYLDHRGHTVECWNNYVSTGGPTWCIPFAVTNKGYGLLWDNPSQTTIMPGFNEQTRWQSQVGNRVSYFVIAGKTTDEIYEGYRLLTGATPLLPKAAYGYIQCKQRYMSQDELLGVAKGYRDRQLPADVLVVDWFYYTKMGQMDFDPQAWPDPKAMNEELHKMGFQTMISVWPRFVPDDRFYATIKKNGWFEHLADGTPTNGLPYDRAGSDIDTTNPAAAKWYWDTIRDNILSKGFDSLWADETEPDLPPNGSYFHIGPGTRYFNVYPLFHTGALYDGFRRDTNRRALILSRDAYLGVQSKGTIVWSSDISPTWDTLKRQVPTGLDVAASGLAYWSNDTGGWGYLPAVHHPVHPPLLDPSDARDNVGGYDDYPELYTRWFEYATFLPIMRTHGSRNYNEVWSYGKQAEPILEKYLKLRYELMPYIYSLGYATYKTGAPFMRALFMDFPNDAKAAEVSDEYMFGPAFLVAPVTDQGSTSKEVYLPAGTEWYNYWTKERLQGGQTVKVSAPIDTIPLFVRAGSIVPLGSPVLSTNDPQIIAHIRVYPGANGDFILYQDDGKTYAYEKGQSTLIRLHWDDAAKKLTHEGISSLGDLDKQGADVVQQP</sequence>
<dbReference type="SUPFAM" id="SSF51445">
    <property type="entry name" value="(Trans)glycosidases"/>
    <property type="match status" value="1"/>
</dbReference>
<dbReference type="Pfam" id="PF13802">
    <property type="entry name" value="Gal_mutarotas_2"/>
    <property type="match status" value="1"/>
</dbReference>
<evidence type="ECO:0000313" key="8">
    <source>
        <dbReference type="EMBL" id="MFC5864870.1"/>
    </source>
</evidence>
<evidence type="ECO:0000259" key="5">
    <source>
        <dbReference type="Pfam" id="PF13802"/>
    </source>
</evidence>
<evidence type="ECO:0000259" key="7">
    <source>
        <dbReference type="Pfam" id="PF21365"/>
    </source>
</evidence>
<dbReference type="InterPro" id="IPR011013">
    <property type="entry name" value="Gal_mutarotase_sf_dom"/>
</dbReference>
<name>A0ABW1ELG3_9BACT</name>